<dbReference type="InterPro" id="IPR036047">
    <property type="entry name" value="F-box-like_dom_sf"/>
</dbReference>
<dbReference type="InterPro" id="IPR001810">
    <property type="entry name" value="F-box_dom"/>
</dbReference>
<proteinExistence type="predicted"/>
<reference evidence="2" key="1">
    <citation type="journal article" date="2019" name="Environ. Microbiol.">
        <title>Fungal ecological strategies reflected in gene transcription - a case study of two litter decomposers.</title>
        <authorList>
            <person name="Barbi F."/>
            <person name="Kohler A."/>
            <person name="Barry K."/>
            <person name="Baskaran P."/>
            <person name="Daum C."/>
            <person name="Fauchery L."/>
            <person name="Ihrmark K."/>
            <person name="Kuo A."/>
            <person name="LaButti K."/>
            <person name="Lipzen A."/>
            <person name="Morin E."/>
            <person name="Grigoriev I.V."/>
            <person name="Henrissat B."/>
            <person name="Lindahl B."/>
            <person name="Martin F."/>
        </authorList>
    </citation>
    <scope>NUCLEOTIDE SEQUENCE</scope>
    <source>
        <strain evidence="2">JB14</strain>
    </source>
</reference>
<sequence length="78" mass="8906">MSFVTTVITDYKDINYDLVSLLPAMHSASLTDLPNELLYKIISLLEQKDLEMLCSAIRELRPLVYSLLNLTVETVLFN</sequence>
<evidence type="ECO:0000313" key="3">
    <source>
        <dbReference type="Proteomes" id="UP000799118"/>
    </source>
</evidence>
<accession>A0A6A4HZ40</accession>
<name>A0A6A4HZ40_9AGAR</name>
<organism evidence="2 3">
    <name type="scientific">Gymnopus androsaceus JB14</name>
    <dbReference type="NCBI Taxonomy" id="1447944"/>
    <lineage>
        <taxon>Eukaryota</taxon>
        <taxon>Fungi</taxon>
        <taxon>Dikarya</taxon>
        <taxon>Basidiomycota</taxon>
        <taxon>Agaricomycotina</taxon>
        <taxon>Agaricomycetes</taxon>
        <taxon>Agaricomycetidae</taxon>
        <taxon>Agaricales</taxon>
        <taxon>Marasmiineae</taxon>
        <taxon>Omphalotaceae</taxon>
        <taxon>Gymnopus</taxon>
    </lineage>
</organism>
<protein>
    <recommendedName>
        <fullName evidence="1">F-box domain-containing protein</fullName>
    </recommendedName>
</protein>
<dbReference type="AlphaFoldDB" id="A0A6A4HZ40"/>
<dbReference type="EMBL" id="ML769441">
    <property type="protein sequence ID" value="KAE9401865.1"/>
    <property type="molecule type" value="Genomic_DNA"/>
</dbReference>
<gene>
    <name evidence="2" type="ORF">BT96DRAFT_918606</name>
</gene>
<feature type="non-terminal residue" evidence="2">
    <location>
        <position position="78"/>
    </location>
</feature>
<dbReference type="SUPFAM" id="SSF81383">
    <property type="entry name" value="F-box domain"/>
    <property type="match status" value="1"/>
</dbReference>
<dbReference type="PROSITE" id="PS50181">
    <property type="entry name" value="FBOX"/>
    <property type="match status" value="1"/>
</dbReference>
<dbReference type="Proteomes" id="UP000799118">
    <property type="component" value="Unassembled WGS sequence"/>
</dbReference>
<evidence type="ECO:0000259" key="1">
    <source>
        <dbReference type="PROSITE" id="PS50181"/>
    </source>
</evidence>
<evidence type="ECO:0000313" key="2">
    <source>
        <dbReference type="EMBL" id="KAE9401865.1"/>
    </source>
</evidence>
<feature type="domain" description="F-box" evidence="1">
    <location>
        <begin position="27"/>
        <end position="75"/>
    </location>
</feature>
<keyword evidence="3" id="KW-1185">Reference proteome</keyword>